<dbReference type="SUPFAM" id="SSF52540">
    <property type="entry name" value="P-loop containing nucleoside triphosphate hydrolases"/>
    <property type="match status" value="1"/>
</dbReference>
<evidence type="ECO:0000256" key="7">
    <source>
        <dbReference type="ARBA" id="ARBA00022741"/>
    </source>
</evidence>
<organism evidence="11 12">
    <name type="scientific">Anaplasma platys</name>
    <dbReference type="NCBI Taxonomy" id="949"/>
    <lineage>
        <taxon>Bacteria</taxon>
        <taxon>Pseudomonadati</taxon>
        <taxon>Pseudomonadota</taxon>
        <taxon>Alphaproteobacteria</taxon>
        <taxon>Rickettsiales</taxon>
        <taxon>Anaplasmataceae</taxon>
        <taxon>Anaplasma</taxon>
    </lineage>
</organism>
<evidence type="ECO:0000256" key="8">
    <source>
        <dbReference type="ARBA" id="ARBA00022840"/>
    </source>
</evidence>
<dbReference type="GO" id="GO:0005524">
    <property type="term" value="F:ATP binding"/>
    <property type="evidence" value="ECO:0007669"/>
    <property type="project" value="UniProtKB-KW"/>
</dbReference>
<evidence type="ECO:0000256" key="10">
    <source>
        <dbReference type="ARBA" id="ARBA00032441"/>
    </source>
</evidence>
<accession>A0A858PX33</accession>
<keyword evidence="4" id="KW-0963">Cytoplasm</keyword>
<proteinExistence type="inferred from homology"/>
<evidence type="ECO:0000256" key="4">
    <source>
        <dbReference type="ARBA" id="ARBA00022490"/>
    </source>
</evidence>
<dbReference type="Proteomes" id="UP000500930">
    <property type="component" value="Chromosome"/>
</dbReference>
<dbReference type="GO" id="GO:0046872">
    <property type="term" value="F:metal ion binding"/>
    <property type="evidence" value="ECO:0007669"/>
    <property type="project" value="UniProtKB-KW"/>
</dbReference>
<keyword evidence="12" id="KW-1185">Reference proteome</keyword>
<gene>
    <name evidence="11" type="primary">tsaE</name>
    <name evidence="11" type="ORF">ANPL_00055</name>
</gene>
<dbReference type="NCBIfam" id="TIGR00150">
    <property type="entry name" value="T6A_YjeE"/>
    <property type="match status" value="1"/>
</dbReference>
<dbReference type="Pfam" id="PF02367">
    <property type="entry name" value="TsaE"/>
    <property type="match status" value="1"/>
</dbReference>
<keyword evidence="9" id="KW-0460">Magnesium</keyword>
<comment type="similarity">
    <text evidence="2">Belongs to the TsaE family.</text>
</comment>
<dbReference type="AlphaFoldDB" id="A0A858PX33"/>
<dbReference type="EMBL" id="CP046391">
    <property type="protein sequence ID" value="QJC27140.1"/>
    <property type="molecule type" value="Genomic_DNA"/>
</dbReference>
<keyword evidence="7" id="KW-0547">Nucleotide-binding</keyword>
<protein>
    <recommendedName>
        <fullName evidence="3">tRNA threonylcarbamoyladenosine biosynthesis protein TsaE</fullName>
    </recommendedName>
    <alternativeName>
        <fullName evidence="10">t(6)A37 threonylcarbamoyladenosine biosynthesis protein TsaE</fullName>
    </alternativeName>
</protein>
<dbReference type="KEGG" id="aplt:ANPL_00055"/>
<reference evidence="11 12" key="1">
    <citation type="journal article" date="2020" name="Pathogens">
        <title>First Whole Genome Sequence of Anaplasma platys, an Obligate Intracellular Rickettsial Pathogen of Dogs.</title>
        <authorList>
            <person name="Llanes A."/>
            <person name="Rajeev S."/>
        </authorList>
    </citation>
    <scope>NUCLEOTIDE SEQUENCE [LARGE SCALE GENOMIC DNA]</scope>
    <source>
        <strain evidence="11 12">S3</strain>
    </source>
</reference>
<evidence type="ECO:0000256" key="3">
    <source>
        <dbReference type="ARBA" id="ARBA00019010"/>
    </source>
</evidence>
<dbReference type="PANTHER" id="PTHR33540">
    <property type="entry name" value="TRNA THREONYLCARBAMOYLADENOSINE BIOSYNTHESIS PROTEIN TSAE"/>
    <property type="match status" value="1"/>
</dbReference>
<keyword evidence="8" id="KW-0067">ATP-binding</keyword>
<sequence length="154" mass="17171">MIVGRRLLRVDLVRTRGVRRYLGLSLSDVKDVALGVSGLLASGSVVFVCGEVGAGKTVFCREIIKKLTLDPFMGSPTFPVVCEYQCPAYKLCHIDLYRINSISEVNELGIYDLIDGNVTLIEWPEILGDTLRCCLRVSILLGEQNTRNLEIEFF</sequence>
<evidence type="ECO:0000256" key="1">
    <source>
        <dbReference type="ARBA" id="ARBA00004496"/>
    </source>
</evidence>
<dbReference type="Gene3D" id="3.40.50.300">
    <property type="entry name" value="P-loop containing nucleotide triphosphate hydrolases"/>
    <property type="match status" value="1"/>
</dbReference>
<evidence type="ECO:0000256" key="2">
    <source>
        <dbReference type="ARBA" id="ARBA00007599"/>
    </source>
</evidence>
<name>A0A858PX33_9RICK</name>
<evidence type="ECO:0000313" key="12">
    <source>
        <dbReference type="Proteomes" id="UP000500930"/>
    </source>
</evidence>
<keyword evidence="5" id="KW-0819">tRNA processing</keyword>
<keyword evidence="6" id="KW-0479">Metal-binding</keyword>
<evidence type="ECO:0000256" key="6">
    <source>
        <dbReference type="ARBA" id="ARBA00022723"/>
    </source>
</evidence>
<dbReference type="InterPro" id="IPR003442">
    <property type="entry name" value="T6A_TsaE"/>
</dbReference>
<evidence type="ECO:0000256" key="5">
    <source>
        <dbReference type="ARBA" id="ARBA00022694"/>
    </source>
</evidence>
<evidence type="ECO:0000256" key="9">
    <source>
        <dbReference type="ARBA" id="ARBA00022842"/>
    </source>
</evidence>
<dbReference type="GO" id="GO:0002949">
    <property type="term" value="P:tRNA threonylcarbamoyladenosine modification"/>
    <property type="evidence" value="ECO:0007669"/>
    <property type="project" value="InterPro"/>
</dbReference>
<dbReference type="InterPro" id="IPR027417">
    <property type="entry name" value="P-loop_NTPase"/>
</dbReference>
<dbReference type="GO" id="GO:0005737">
    <property type="term" value="C:cytoplasm"/>
    <property type="evidence" value="ECO:0007669"/>
    <property type="project" value="UniProtKB-SubCell"/>
</dbReference>
<dbReference type="PANTHER" id="PTHR33540:SF2">
    <property type="entry name" value="TRNA THREONYLCARBAMOYLADENOSINE BIOSYNTHESIS PROTEIN TSAE"/>
    <property type="match status" value="1"/>
</dbReference>
<comment type="subcellular location">
    <subcellularLocation>
        <location evidence="1">Cytoplasm</location>
    </subcellularLocation>
</comment>
<evidence type="ECO:0000313" key="11">
    <source>
        <dbReference type="EMBL" id="QJC27140.1"/>
    </source>
</evidence>
<dbReference type="RefSeq" id="WP_169192803.1">
    <property type="nucleotide sequence ID" value="NZ_CP046391.1"/>
</dbReference>